<dbReference type="Pfam" id="PF17932">
    <property type="entry name" value="TetR_C_24"/>
    <property type="match status" value="1"/>
</dbReference>
<geneLocation type="plasmid" evidence="8">
    <name>pcme4a9i</name>
</geneLocation>
<dbReference type="EMBL" id="CP019603">
    <property type="protein sequence ID" value="ARU17873.1"/>
    <property type="molecule type" value="Genomic_DNA"/>
</dbReference>
<dbReference type="RefSeq" id="WP_066850219.1">
    <property type="nucleotide sequence ID" value="NZ_CP019603.1"/>
</dbReference>
<evidence type="ECO:0000256" key="4">
    <source>
        <dbReference type="PROSITE-ProRule" id="PRU00335"/>
    </source>
</evidence>
<feature type="DNA-binding region" description="H-T-H motif" evidence="4">
    <location>
        <begin position="244"/>
        <end position="263"/>
    </location>
</feature>
<dbReference type="InterPro" id="IPR001647">
    <property type="entry name" value="HTH_TetR"/>
</dbReference>
<dbReference type="InterPro" id="IPR036271">
    <property type="entry name" value="Tet_transcr_reg_TetR-rel_C_sf"/>
</dbReference>
<dbReference type="AlphaFoldDB" id="A0A1Z1FGM5"/>
<dbReference type="GO" id="GO:0003677">
    <property type="term" value="F:DNA binding"/>
    <property type="evidence" value="ECO:0007669"/>
    <property type="project" value="UniProtKB-UniRule"/>
</dbReference>
<dbReference type="Gene3D" id="1.10.10.60">
    <property type="entry name" value="Homeodomain-like"/>
    <property type="match status" value="2"/>
</dbReference>
<dbReference type="PANTHER" id="PTHR47506:SF1">
    <property type="entry name" value="HTH-TYPE TRANSCRIPTIONAL REGULATOR YJDC"/>
    <property type="match status" value="1"/>
</dbReference>
<dbReference type="EMBL" id="CP060053">
    <property type="protein sequence ID" value="QNE07379.1"/>
    <property type="molecule type" value="Genomic_DNA"/>
</dbReference>
<dbReference type="KEGG" id="cman:A9D14_16230"/>
<geneLocation type="plasmid" evidence="7 9">
    <name>plas1</name>
</geneLocation>
<dbReference type="Gene3D" id="1.10.357.10">
    <property type="entry name" value="Tetracycline Repressor, domain 2"/>
    <property type="match status" value="2"/>
</dbReference>
<gene>
    <name evidence="6" type="ORF">A9D14_16230</name>
    <name evidence="7" type="ORF">H4O24_15945</name>
</gene>
<keyword evidence="6" id="KW-0614">Plasmid</keyword>
<dbReference type="SUPFAM" id="SSF48498">
    <property type="entry name" value="Tetracyclin repressor-like, C-terminal domain"/>
    <property type="match status" value="1"/>
</dbReference>
<feature type="domain" description="HTH tetR-type" evidence="5">
    <location>
        <begin position="13"/>
        <end position="73"/>
    </location>
</feature>
<dbReference type="PROSITE" id="PS50977">
    <property type="entry name" value="HTH_TETR_2"/>
    <property type="match status" value="2"/>
</dbReference>
<evidence type="ECO:0000313" key="6">
    <source>
        <dbReference type="EMBL" id="ARU17873.1"/>
    </source>
</evidence>
<dbReference type="InterPro" id="IPR009057">
    <property type="entry name" value="Homeodomain-like_sf"/>
</dbReference>
<keyword evidence="1" id="KW-0805">Transcription regulation</keyword>
<sequence>MAVKASAETERFEKKRQDVIDAASVLINELGVKGMTFADVAAEVGLNATSITYYFGRKERLVVAVYEATLDRLEAMAAEAGAQPDPRSRVRHFLHANIELRKRIRRGERGLITVLAEMRTLDEDAQQPLLDHFRRISHCLRDFFGPAKDPMGKALNTARAHALLESVFWWPIWSLRYSTHDFDRIEERWFDILENGIAARPGEWQPQPLGRDWRTDDEGEANTLDQFLRSATAMINQRGYRGASVNRIAKELNVTKGSFYHHHSAKDDLVLSCFERSYDRLAAVQLAGQALEADYWTRLSSTLAELIDLQFFDGMPLLRTTALHAIPSEEREDVVTRSNRLARRFAGMLIDGIADGSIRPVDPLIASQVIMSTLNSAYEARHWAERFDDPAKAVRYYGWVFTAGLFTDPPD</sequence>
<keyword evidence="2 4" id="KW-0238">DNA-binding</keyword>
<dbReference type="InterPro" id="IPR041490">
    <property type="entry name" value="KstR2_TetR_C"/>
</dbReference>
<evidence type="ECO:0000313" key="7">
    <source>
        <dbReference type="EMBL" id="QNE07379.1"/>
    </source>
</evidence>
<evidence type="ECO:0000313" key="9">
    <source>
        <dbReference type="Proteomes" id="UP000515297"/>
    </source>
</evidence>
<dbReference type="Proteomes" id="UP000515297">
    <property type="component" value="Plasmid plas1"/>
</dbReference>
<name>A0A1Z1FGM5_9SPHN</name>
<evidence type="ECO:0000256" key="1">
    <source>
        <dbReference type="ARBA" id="ARBA00023015"/>
    </source>
</evidence>
<feature type="DNA-binding region" description="H-T-H motif" evidence="4">
    <location>
        <begin position="36"/>
        <end position="55"/>
    </location>
</feature>
<evidence type="ECO:0000256" key="3">
    <source>
        <dbReference type="ARBA" id="ARBA00023163"/>
    </source>
</evidence>
<dbReference type="Pfam" id="PF00440">
    <property type="entry name" value="TetR_N"/>
    <property type="match status" value="2"/>
</dbReference>
<protein>
    <submittedName>
        <fullName evidence="6">TetR family transcriptional regulator</fullName>
    </submittedName>
    <submittedName>
        <fullName evidence="7">TetR/AcrR family transcriptional regulator</fullName>
    </submittedName>
</protein>
<dbReference type="PRINTS" id="PR00455">
    <property type="entry name" value="HTHTETR"/>
</dbReference>
<reference evidence="6 8" key="1">
    <citation type="submission" date="2017-01" db="EMBL/GenBank/DDBJ databases">
        <title>Complete genome sequence of esterase-producing bacterium Croceicoccus marinus E4A9.</title>
        <authorList>
            <person name="Wu Y.-H."/>
            <person name="Cheng H."/>
            <person name="Xu L."/>
            <person name="Huo Y.-Y."/>
            <person name="Wang C.-S."/>
            <person name="Xu X.-W."/>
        </authorList>
    </citation>
    <scope>NUCLEOTIDE SEQUENCE [LARGE SCALE GENOMIC DNA]</scope>
    <source>
        <strain evidence="6 8">E4A9</strain>
        <plasmid evidence="6">pCME4A9I</plasmid>
        <plasmid evidence="8">Plasmid pcme4a9i</plasmid>
    </source>
</reference>
<reference evidence="7 9" key="2">
    <citation type="submission" date="2020-08" db="EMBL/GenBank/DDBJ databases">
        <authorList>
            <person name="Liu G."/>
            <person name="Sun C."/>
        </authorList>
    </citation>
    <scope>NUCLEOTIDE SEQUENCE [LARGE SCALE GENOMIC DNA]</scope>
    <source>
        <strain evidence="7 9">OT19</strain>
        <plasmid evidence="7 9">plas1</plasmid>
    </source>
</reference>
<evidence type="ECO:0000259" key="5">
    <source>
        <dbReference type="PROSITE" id="PS50977"/>
    </source>
</evidence>
<feature type="domain" description="HTH tetR-type" evidence="5">
    <location>
        <begin position="221"/>
        <end position="281"/>
    </location>
</feature>
<geneLocation type="plasmid" evidence="6">
    <name>pCME4A9I</name>
</geneLocation>
<evidence type="ECO:0000256" key="2">
    <source>
        <dbReference type="ARBA" id="ARBA00023125"/>
    </source>
</evidence>
<proteinExistence type="predicted"/>
<dbReference type="STRING" id="450378.GCA_001661675_03261"/>
<organism evidence="6 8">
    <name type="scientific">Croceicoccus marinus</name>
    <dbReference type="NCBI Taxonomy" id="450378"/>
    <lineage>
        <taxon>Bacteria</taxon>
        <taxon>Pseudomonadati</taxon>
        <taxon>Pseudomonadota</taxon>
        <taxon>Alphaproteobacteria</taxon>
        <taxon>Sphingomonadales</taxon>
        <taxon>Erythrobacteraceae</taxon>
        <taxon>Croceicoccus</taxon>
    </lineage>
</organism>
<dbReference type="OrthoDB" id="9811084at2"/>
<keyword evidence="8" id="KW-1185">Reference proteome</keyword>
<dbReference type="PANTHER" id="PTHR47506">
    <property type="entry name" value="TRANSCRIPTIONAL REGULATORY PROTEIN"/>
    <property type="match status" value="1"/>
</dbReference>
<dbReference type="SUPFAM" id="SSF46689">
    <property type="entry name" value="Homeodomain-like"/>
    <property type="match status" value="2"/>
</dbReference>
<accession>A0A1Z1FGM5</accession>
<dbReference type="Proteomes" id="UP000195807">
    <property type="component" value="Plasmid pCME4A9I"/>
</dbReference>
<keyword evidence="3" id="KW-0804">Transcription</keyword>
<evidence type="ECO:0000313" key="8">
    <source>
        <dbReference type="Proteomes" id="UP000195807"/>
    </source>
</evidence>